<organism evidence="2">
    <name type="scientific">marine sediment metagenome</name>
    <dbReference type="NCBI Taxonomy" id="412755"/>
    <lineage>
        <taxon>unclassified sequences</taxon>
        <taxon>metagenomes</taxon>
        <taxon>ecological metagenomes</taxon>
    </lineage>
</organism>
<evidence type="ECO:0000313" key="2">
    <source>
        <dbReference type="EMBL" id="KKL11954.1"/>
    </source>
</evidence>
<name>A0A0F9AQU9_9ZZZZ</name>
<accession>A0A0F9AQU9</accession>
<reference evidence="2" key="1">
    <citation type="journal article" date="2015" name="Nature">
        <title>Complex archaea that bridge the gap between prokaryotes and eukaryotes.</title>
        <authorList>
            <person name="Spang A."/>
            <person name="Saw J.H."/>
            <person name="Jorgensen S.L."/>
            <person name="Zaremba-Niedzwiedzka K."/>
            <person name="Martijn J."/>
            <person name="Lind A.E."/>
            <person name="van Eijk R."/>
            <person name="Schleper C."/>
            <person name="Guy L."/>
            <person name="Ettema T.J."/>
        </authorList>
    </citation>
    <scope>NUCLEOTIDE SEQUENCE</scope>
</reference>
<dbReference type="AlphaFoldDB" id="A0A0F9AQU9"/>
<dbReference type="InterPro" id="IPR017853">
    <property type="entry name" value="GH"/>
</dbReference>
<dbReference type="Pfam" id="PF21156">
    <property type="entry name" value="ISOA1-3_C"/>
    <property type="match status" value="1"/>
</dbReference>
<gene>
    <name evidence="2" type="ORF">LCGC14_2540600</name>
</gene>
<dbReference type="Gene3D" id="3.20.20.80">
    <property type="entry name" value="Glycosidases"/>
    <property type="match status" value="1"/>
</dbReference>
<dbReference type="InterPro" id="IPR048650">
    <property type="entry name" value="ISOA1-3-like_C"/>
</dbReference>
<dbReference type="Gene3D" id="2.60.40.1180">
    <property type="entry name" value="Golgi alpha-mannosidase II"/>
    <property type="match status" value="1"/>
</dbReference>
<dbReference type="SUPFAM" id="SSF51445">
    <property type="entry name" value="(Trans)glycosidases"/>
    <property type="match status" value="1"/>
</dbReference>
<protein>
    <recommendedName>
        <fullName evidence="1">Isoamylase 1-3-like C-terminal domain-containing protein</fullName>
    </recommendedName>
</protein>
<proteinExistence type="predicted"/>
<evidence type="ECO:0000259" key="1">
    <source>
        <dbReference type="Pfam" id="PF21156"/>
    </source>
</evidence>
<dbReference type="EMBL" id="LAZR01041451">
    <property type="protein sequence ID" value="KKL11954.1"/>
    <property type="molecule type" value="Genomic_DNA"/>
</dbReference>
<dbReference type="PANTHER" id="PTHR43002">
    <property type="entry name" value="GLYCOGEN DEBRANCHING ENZYME"/>
    <property type="match status" value="1"/>
</dbReference>
<feature type="domain" description="Isoamylase 1-3-like C-terminal" evidence="1">
    <location>
        <begin position="184"/>
        <end position="261"/>
    </location>
</feature>
<feature type="non-terminal residue" evidence="2">
    <location>
        <position position="1"/>
    </location>
</feature>
<dbReference type="SUPFAM" id="SSF51011">
    <property type="entry name" value="Glycosyl hydrolase domain"/>
    <property type="match status" value="1"/>
</dbReference>
<comment type="caution">
    <text evidence="2">The sequence shown here is derived from an EMBL/GenBank/DDBJ whole genome shotgun (WGS) entry which is preliminary data.</text>
</comment>
<dbReference type="InterPro" id="IPR013780">
    <property type="entry name" value="Glyco_hydro_b"/>
</dbReference>
<sequence length="281" mass="32104">IIDWRLKLRTPEEASEMAEISLDTARAQLAQIQQTIGFGIRYDPEEKTYEAYGDVKPMAEQQQEQQMLGGGEGGGGRHAISWNCGHEGPTDDPDIATLRLQQMKNFLSILLISQGVPFLSQGDEFGRTQQGNNNAYCQDNEISWVDWKLAEENEGLLRFTRMMVALRKKYFAMTREEFVNRVSWHGARIGDPDWTGNSRALAFQMHGWHSQPDLYVLFNAFWEWQNFALPPHEGEWHWRRLVDTRLPSPGDIVEEEEAVALEPADHYNAGPRSTVILISPS</sequence>